<dbReference type="InterPro" id="IPR036179">
    <property type="entry name" value="Ig-like_dom_sf"/>
</dbReference>
<comment type="caution">
    <text evidence="2">The sequence shown here is derived from an EMBL/GenBank/DDBJ whole genome shotgun (WGS) entry which is preliminary data.</text>
</comment>
<gene>
    <name evidence="2" type="ORF">DGYR_LOCUS3911</name>
</gene>
<dbReference type="Proteomes" id="UP000549394">
    <property type="component" value="Unassembled WGS sequence"/>
</dbReference>
<accession>A0A7I8VFJ8</accession>
<dbReference type="InterPro" id="IPR007110">
    <property type="entry name" value="Ig-like_dom"/>
</dbReference>
<dbReference type="EMBL" id="CAJFCJ010000005">
    <property type="protein sequence ID" value="CAD5115138.1"/>
    <property type="molecule type" value="Genomic_DNA"/>
</dbReference>
<evidence type="ECO:0000313" key="2">
    <source>
        <dbReference type="EMBL" id="CAD5115138.1"/>
    </source>
</evidence>
<proteinExistence type="predicted"/>
<evidence type="ECO:0000259" key="1">
    <source>
        <dbReference type="PROSITE" id="PS50835"/>
    </source>
</evidence>
<keyword evidence="3" id="KW-1185">Reference proteome</keyword>
<name>A0A7I8VFJ8_9ANNE</name>
<evidence type="ECO:0000313" key="3">
    <source>
        <dbReference type="Proteomes" id="UP000549394"/>
    </source>
</evidence>
<reference evidence="2 3" key="1">
    <citation type="submission" date="2020-08" db="EMBL/GenBank/DDBJ databases">
        <authorList>
            <person name="Hejnol A."/>
        </authorList>
    </citation>
    <scope>NUCLEOTIDE SEQUENCE [LARGE SCALE GENOMIC DNA]</scope>
</reference>
<dbReference type="InterPro" id="IPR013783">
    <property type="entry name" value="Ig-like_fold"/>
</dbReference>
<feature type="domain" description="Ig-like" evidence="1">
    <location>
        <begin position="234"/>
        <end position="313"/>
    </location>
</feature>
<dbReference type="PROSITE" id="PS50835">
    <property type="entry name" value="IG_LIKE"/>
    <property type="match status" value="1"/>
</dbReference>
<sequence length="344" mass="38854">MINTFKRLLNIVTIFNCMTPNFAVTFLSAPKYVVAKLGDTFDIHYSLSEAKQIRLESLYNDTSASIFEPPNFDAKFKDRWKVTPSGESSSYTFTVTSSEKIDGLHINASIVGGSSTDYRKTGVVLYESNPTAEEYPKTVIEGEKFNVVFDFKFWGAGSFGSKLFVNDTWISSSKTESIFYDGLAKFKEEHKATWKIDNQNMYFEVKLYRNDDTDFVRFKSDDIKIRVEYKVRDIKITSDQDNSDKLKNGDELICTAMGNPVPKYEWRKASSKVILSTSSKVKIEGSGNVVYECTAWNVVNGTRHTLAQKSSLSINSASIPGKFDMTLISSILLSCIVIYKENLI</sequence>
<protein>
    <submittedName>
        <fullName evidence="2">DgyrCDS4140</fullName>
    </submittedName>
</protein>
<dbReference type="Gene3D" id="2.60.40.10">
    <property type="entry name" value="Immunoglobulins"/>
    <property type="match status" value="1"/>
</dbReference>
<dbReference type="SUPFAM" id="SSF48726">
    <property type="entry name" value="Immunoglobulin"/>
    <property type="match status" value="1"/>
</dbReference>
<dbReference type="AlphaFoldDB" id="A0A7I8VFJ8"/>
<organism evidence="2 3">
    <name type="scientific">Dimorphilus gyrociliatus</name>
    <dbReference type="NCBI Taxonomy" id="2664684"/>
    <lineage>
        <taxon>Eukaryota</taxon>
        <taxon>Metazoa</taxon>
        <taxon>Spiralia</taxon>
        <taxon>Lophotrochozoa</taxon>
        <taxon>Annelida</taxon>
        <taxon>Polychaeta</taxon>
        <taxon>Polychaeta incertae sedis</taxon>
        <taxon>Dinophilidae</taxon>
        <taxon>Dimorphilus</taxon>
    </lineage>
</organism>